<evidence type="ECO:0000313" key="3">
    <source>
        <dbReference type="Proteomes" id="UP000054350"/>
    </source>
</evidence>
<dbReference type="SMART" id="SM00028">
    <property type="entry name" value="TPR"/>
    <property type="match status" value="2"/>
</dbReference>
<evidence type="ECO:0000313" key="2">
    <source>
        <dbReference type="EMBL" id="KNE66753.1"/>
    </source>
</evidence>
<accession>A0A0L0SVY6</accession>
<dbReference type="OrthoDB" id="433738at2759"/>
<reference evidence="2 3" key="1">
    <citation type="submission" date="2009-11" db="EMBL/GenBank/DDBJ databases">
        <title>Annotation of Allomyces macrogynus ATCC 38327.</title>
        <authorList>
            <consortium name="The Broad Institute Genome Sequencing Platform"/>
            <person name="Russ C."/>
            <person name="Cuomo C."/>
            <person name="Burger G."/>
            <person name="Gray M.W."/>
            <person name="Holland P.W.H."/>
            <person name="King N."/>
            <person name="Lang F.B.F."/>
            <person name="Roger A.J."/>
            <person name="Ruiz-Trillo I."/>
            <person name="Young S.K."/>
            <person name="Zeng Q."/>
            <person name="Gargeya S."/>
            <person name="Fitzgerald M."/>
            <person name="Haas B."/>
            <person name="Abouelleil A."/>
            <person name="Alvarado L."/>
            <person name="Arachchi H.M."/>
            <person name="Berlin A."/>
            <person name="Chapman S.B."/>
            <person name="Gearin G."/>
            <person name="Goldberg J."/>
            <person name="Griggs A."/>
            <person name="Gujja S."/>
            <person name="Hansen M."/>
            <person name="Heiman D."/>
            <person name="Howarth C."/>
            <person name="Larimer J."/>
            <person name="Lui A."/>
            <person name="MacDonald P.J.P."/>
            <person name="McCowen C."/>
            <person name="Montmayeur A."/>
            <person name="Murphy C."/>
            <person name="Neiman D."/>
            <person name="Pearson M."/>
            <person name="Priest M."/>
            <person name="Roberts A."/>
            <person name="Saif S."/>
            <person name="Shea T."/>
            <person name="Sisk P."/>
            <person name="Stolte C."/>
            <person name="Sykes S."/>
            <person name="Wortman J."/>
            <person name="Nusbaum C."/>
            <person name="Birren B."/>
        </authorList>
    </citation>
    <scope>NUCLEOTIDE SEQUENCE [LARGE SCALE GENOMIC DNA]</scope>
    <source>
        <strain evidence="2 3">ATCC 38327</strain>
    </source>
</reference>
<organism evidence="2 3">
    <name type="scientific">Allomyces macrogynus (strain ATCC 38327)</name>
    <name type="common">Allomyces javanicus var. macrogynus</name>
    <dbReference type="NCBI Taxonomy" id="578462"/>
    <lineage>
        <taxon>Eukaryota</taxon>
        <taxon>Fungi</taxon>
        <taxon>Fungi incertae sedis</taxon>
        <taxon>Blastocladiomycota</taxon>
        <taxon>Blastocladiomycetes</taxon>
        <taxon>Blastocladiales</taxon>
        <taxon>Blastocladiaceae</taxon>
        <taxon>Allomyces</taxon>
    </lineage>
</organism>
<dbReference type="PANTHER" id="PTHR46512">
    <property type="entry name" value="PEPTIDYLPROLYL ISOMERASE"/>
    <property type="match status" value="1"/>
</dbReference>
<evidence type="ECO:0000256" key="1">
    <source>
        <dbReference type="PROSITE-ProRule" id="PRU00339"/>
    </source>
</evidence>
<dbReference type="PROSITE" id="PS50005">
    <property type="entry name" value="TPR"/>
    <property type="match status" value="1"/>
</dbReference>
<keyword evidence="1" id="KW-0802">TPR repeat</keyword>
<dbReference type="STRING" id="578462.A0A0L0SVY6"/>
<dbReference type="SUPFAM" id="SSF48452">
    <property type="entry name" value="TPR-like"/>
    <property type="match status" value="1"/>
</dbReference>
<name>A0A0L0SVY6_ALLM3</name>
<dbReference type="EMBL" id="GG745351">
    <property type="protein sequence ID" value="KNE66753.1"/>
    <property type="molecule type" value="Genomic_DNA"/>
</dbReference>
<protein>
    <submittedName>
        <fullName evidence="2">Uncharacterized protein</fullName>
    </submittedName>
</protein>
<dbReference type="InterPro" id="IPR019734">
    <property type="entry name" value="TPR_rpt"/>
</dbReference>
<proteinExistence type="predicted"/>
<dbReference type="InterPro" id="IPR011990">
    <property type="entry name" value="TPR-like_helical_dom_sf"/>
</dbReference>
<dbReference type="Proteomes" id="UP000054350">
    <property type="component" value="Unassembled WGS sequence"/>
</dbReference>
<dbReference type="AlphaFoldDB" id="A0A0L0SVY6"/>
<dbReference type="Gene3D" id="1.25.40.10">
    <property type="entry name" value="Tetratricopeptide repeat domain"/>
    <property type="match status" value="1"/>
</dbReference>
<sequence length="129" mass="14199">MSHEEHLRIALEKKDVGNNYFKANDINQAMRAYHEAILYLRTMVPRPKKNGDGVSESAAARSATAVPPAILAEATTNLIAVYSNLAACHTKTEKWNRVIDCCNKALDYDPDHVRFAVELVATSTLAAPC</sequence>
<dbReference type="Pfam" id="PF00515">
    <property type="entry name" value="TPR_1"/>
    <property type="match status" value="1"/>
</dbReference>
<dbReference type="VEuPathDB" id="FungiDB:AMAG_11250"/>
<gene>
    <name evidence="2" type="ORF">AMAG_11250</name>
</gene>
<feature type="repeat" description="TPR" evidence="1">
    <location>
        <begin position="79"/>
        <end position="112"/>
    </location>
</feature>
<dbReference type="InterPro" id="IPR050754">
    <property type="entry name" value="FKBP4/5/8-like"/>
</dbReference>
<keyword evidence="3" id="KW-1185">Reference proteome</keyword>
<reference evidence="3" key="2">
    <citation type="submission" date="2009-11" db="EMBL/GenBank/DDBJ databases">
        <title>The Genome Sequence of Allomyces macrogynus strain ATCC 38327.</title>
        <authorList>
            <consortium name="The Broad Institute Genome Sequencing Platform"/>
            <person name="Russ C."/>
            <person name="Cuomo C."/>
            <person name="Shea T."/>
            <person name="Young S.K."/>
            <person name="Zeng Q."/>
            <person name="Koehrsen M."/>
            <person name="Haas B."/>
            <person name="Borodovsky M."/>
            <person name="Guigo R."/>
            <person name="Alvarado L."/>
            <person name="Berlin A."/>
            <person name="Borenstein D."/>
            <person name="Chen Z."/>
            <person name="Engels R."/>
            <person name="Freedman E."/>
            <person name="Gellesch M."/>
            <person name="Goldberg J."/>
            <person name="Griggs A."/>
            <person name="Gujja S."/>
            <person name="Heiman D."/>
            <person name="Hepburn T."/>
            <person name="Howarth C."/>
            <person name="Jen D."/>
            <person name="Larson L."/>
            <person name="Lewis B."/>
            <person name="Mehta T."/>
            <person name="Park D."/>
            <person name="Pearson M."/>
            <person name="Roberts A."/>
            <person name="Saif S."/>
            <person name="Shenoy N."/>
            <person name="Sisk P."/>
            <person name="Stolte C."/>
            <person name="Sykes S."/>
            <person name="Walk T."/>
            <person name="White J."/>
            <person name="Yandava C."/>
            <person name="Burger G."/>
            <person name="Gray M.W."/>
            <person name="Holland P.W.H."/>
            <person name="King N."/>
            <person name="Lang F.B.F."/>
            <person name="Roger A.J."/>
            <person name="Ruiz-Trillo I."/>
            <person name="Lander E."/>
            <person name="Nusbaum C."/>
        </authorList>
    </citation>
    <scope>NUCLEOTIDE SEQUENCE [LARGE SCALE GENOMIC DNA]</scope>
    <source>
        <strain evidence="3">ATCC 38327</strain>
    </source>
</reference>